<organism evidence="1 2">
    <name type="scientific">Leptospira fluminis</name>
    <dbReference type="NCBI Taxonomy" id="2484979"/>
    <lineage>
        <taxon>Bacteria</taxon>
        <taxon>Pseudomonadati</taxon>
        <taxon>Spirochaetota</taxon>
        <taxon>Spirochaetia</taxon>
        <taxon>Leptospirales</taxon>
        <taxon>Leptospiraceae</taxon>
        <taxon>Leptospira</taxon>
    </lineage>
</organism>
<evidence type="ECO:0000313" key="2">
    <source>
        <dbReference type="Proteomes" id="UP000297855"/>
    </source>
</evidence>
<sequence>MTVSTQTADSCKVGVPISKACPGNCRTELRKDKRLEEEDCKAVHKLEQLLYGQNTLSVGASAFHQAPAELLEKFSEESEIGFELVSYFLLISSPEQVQETVREMSNPLLYRIVKEEFDLFTMLRKAAGRASNFLDSKMVRYWRNLPESRVIDFIMYCVRERKDPEFASQFLYLLSGRSLLELRKQTGITVSEEKELYSGLQDSIYEFPIHFPEMYPCLMEIFSDDPEISLILSTMAALVERKEILIHSGEEVLRILGKTHKKLAHQSVLDYLLTLDQDAALEILSMLEENKHLSSSEKELLSSFLRKDEDDSGKKFGFR</sequence>
<proteinExistence type="predicted"/>
<comment type="caution">
    <text evidence="1">The sequence shown here is derived from an EMBL/GenBank/DDBJ whole genome shotgun (WGS) entry which is preliminary data.</text>
</comment>
<reference evidence="1" key="1">
    <citation type="journal article" date="2019" name="PLoS Negl. Trop. Dis.">
        <title>Revisiting the worldwide diversity of Leptospira species in the environment.</title>
        <authorList>
            <person name="Vincent A.T."/>
            <person name="Schiettekatte O."/>
            <person name="Bourhy P."/>
            <person name="Veyrier F.J."/>
            <person name="Picardeau M."/>
        </authorList>
    </citation>
    <scope>NUCLEOTIDE SEQUENCE [LARGE SCALE GENOMIC DNA]</scope>
    <source>
        <strain evidence="1">SCS5</strain>
    </source>
</reference>
<dbReference type="EMBL" id="RQEV01000011">
    <property type="protein sequence ID" value="TGK18090.1"/>
    <property type="molecule type" value="Genomic_DNA"/>
</dbReference>
<protein>
    <submittedName>
        <fullName evidence="1">Uncharacterized protein</fullName>
    </submittedName>
</protein>
<gene>
    <name evidence="1" type="ORF">EHO61_11600</name>
</gene>
<name>A0A4R9GPN2_9LEPT</name>
<dbReference type="OrthoDB" id="334412at2"/>
<keyword evidence="2" id="KW-1185">Reference proteome</keyword>
<evidence type="ECO:0000313" key="1">
    <source>
        <dbReference type="EMBL" id="TGK18090.1"/>
    </source>
</evidence>
<accession>A0A4R9GPN2</accession>
<dbReference type="AlphaFoldDB" id="A0A4R9GPN2"/>
<dbReference type="RefSeq" id="WP_135813742.1">
    <property type="nucleotide sequence ID" value="NZ_RQEV01000011.1"/>
</dbReference>
<dbReference type="Proteomes" id="UP000297855">
    <property type="component" value="Unassembled WGS sequence"/>
</dbReference>